<evidence type="ECO:0000313" key="2">
    <source>
        <dbReference type="Proteomes" id="UP000280434"/>
    </source>
</evidence>
<organism evidence="1 2">
    <name type="scientific">Trinickia fusca</name>
    <dbReference type="NCBI Taxonomy" id="2419777"/>
    <lineage>
        <taxon>Bacteria</taxon>
        <taxon>Pseudomonadati</taxon>
        <taxon>Pseudomonadota</taxon>
        <taxon>Betaproteobacteria</taxon>
        <taxon>Burkholderiales</taxon>
        <taxon>Burkholderiaceae</taxon>
        <taxon>Trinickia</taxon>
    </lineage>
</organism>
<evidence type="ECO:0000313" key="1">
    <source>
        <dbReference type="EMBL" id="RKP47491.1"/>
    </source>
</evidence>
<gene>
    <name evidence="1" type="ORF">D7S89_14735</name>
</gene>
<protein>
    <submittedName>
        <fullName evidence="1">Uncharacterized protein</fullName>
    </submittedName>
</protein>
<reference evidence="1 2" key="1">
    <citation type="submission" date="2018-10" db="EMBL/GenBank/DDBJ databases">
        <title>Paraburkholderia sp. 7MK8-2, isolated from soil.</title>
        <authorList>
            <person name="Gao Z.-H."/>
            <person name="Qiu L.-H."/>
        </authorList>
    </citation>
    <scope>NUCLEOTIDE SEQUENCE [LARGE SCALE GENOMIC DNA]</scope>
    <source>
        <strain evidence="1 2">7MK8-2</strain>
    </source>
</reference>
<proteinExistence type="predicted"/>
<dbReference type="AlphaFoldDB" id="A0A494XCX5"/>
<keyword evidence="2" id="KW-1185">Reference proteome</keyword>
<accession>A0A494XCX5</accession>
<comment type="caution">
    <text evidence="1">The sequence shown here is derived from an EMBL/GenBank/DDBJ whole genome shotgun (WGS) entry which is preliminary data.</text>
</comment>
<sequence>MPIELLTPYGLVRVFDEPTYSVGPQDNVREYPRYVSFAENLPTSVHGVELNGSYIFAIGAAAAARPCISVLLPLRRTASS</sequence>
<dbReference type="Proteomes" id="UP000280434">
    <property type="component" value="Unassembled WGS sequence"/>
</dbReference>
<dbReference type="EMBL" id="RBZV01000005">
    <property type="protein sequence ID" value="RKP47491.1"/>
    <property type="molecule type" value="Genomic_DNA"/>
</dbReference>
<name>A0A494XCX5_9BURK</name>